<dbReference type="PANTHER" id="PTHR36159">
    <property type="entry name" value="PROTEIN CBG23766"/>
    <property type="match status" value="1"/>
</dbReference>
<dbReference type="EMBL" id="JAPWTJ010000335">
    <property type="protein sequence ID" value="KAJ8979490.1"/>
    <property type="molecule type" value="Genomic_DNA"/>
</dbReference>
<accession>A0ABQ9JQI8</accession>
<comment type="caution">
    <text evidence="3">The sequence shown here is derived from an EMBL/GenBank/DDBJ whole genome shotgun (WGS) entry which is preliminary data.</text>
</comment>
<dbReference type="Proteomes" id="UP001162164">
    <property type="component" value="Unassembled WGS sequence"/>
</dbReference>
<evidence type="ECO:0000313" key="3">
    <source>
        <dbReference type="EMBL" id="KAJ8979490.1"/>
    </source>
</evidence>
<feature type="domain" description="Double jelly roll-like" evidence="2">
    <location>
        <begin position="34"/>
        <end position="125"/>
    </location>
</feature>
<proteinExistence type="predicted"/>
<feature type="region of interest" description="Disordered" evidence="1">
    <location>
        <begin position="223"/>
        <end position="247"/>
    </location>
</feature>
<keyword evidence="4" id="KW-1185">Reference proteome</keyword>
<protein>
    <recommendedName>
        <fullName evidence="2">Double jelly roll-like domain-containing protein</fullName>
    </recommendedName>
</protein>
<evidence type="ECO:0000256" key="1">
    <source>
        <dbReference type="SAM" id="MobiDB-lite"/>
    </source>
</evidence>
<dbReference type="PANTHER" id="PTHR36159:SF1">
    <property type="entry name" value="RETROVIRUS-RELATED POL POLYPROTEIN FROM TRANSPOSON 412-LIKE PROTEIN"/>
    <property type="match status" value="1"/>
</dbReference>
<evidence type="ECO:0000259" key="2">
    <source>
        <dbReference type="Pfam" id="PF21738"/>
    </source>
</evidence>
<dbReference type="Pfam" id="PF21738">
    <property type="entry name" value="DJR-like_dom"/>
    <property type="match status" value="1"/>
</dbReference>
<evidence type="ECO:0000313" key="4">
    <source>
        <dbReference type="Proteomes" id="UP001162164"/>
    </source>
</evidence>
<organism evidence="3 4">
    <name type="scientific">Molorchus minor</name>
    <dbReference type="NCBI Taxonomy" id="1323400"/>
    <lineage>
        <taxon>Eukaryota</taxon>
        <taxon>Metazoa</taxon>
        <taxon>Ecdysozoa</taxon>
        <taxon>Arthropoda</taxon>
        <taxon>Hexapoda</taxon>
        <taxon>Insecta</taxon>
        <taxon>Pterygota</taxon>
        <taxon>Neoptera</taxon>
        <taxon>Endopterygota</taxon>
        <taxon>Coleoptera</taxon>
        <taxon>Polyphaga</taxon>
        <taxon>Cucujiformia</taxon>
        <taxon>Chrysomeloidea</taxon>
        <taxon>Cerambycidae</taxon>
        <taxon>Lamiinae</taxon>
        <taxon>Monochamini</taxon>
        <taxon>Molorchus</taxon>
    </lineage>
</organism>
<feature type="compositionally biased region" description="Polar residues" evidence="1">
    <location>
        <begin position="236"/>
        <end position="247"/>
    </location>
</feature>
<reference evidence="3" key="1">
    <citation type="journal article" date="2023" name="Insect Mol. Biol.">
        <title>Genome sequencing provides insights into the evolution of gene families encoding plant cell wall-degrading enzymes in longhorned beetles.</title>
        <authorList>
            <person name="Shin N.R."/>
            <person name="Okamura Y."/>
            <person name="Kirsch R."/>
            <person name="Pauchet Y."/>
        </authorList>
    </citation>
    <scope>NUCLEOTIDE SEQUENCE</scope>
    <source>
        <strain evidence="3">MMC_N1</strain>
    </source>
</reference>
<gene>
    <name evidence="3" type="ORF">NQ317_000366</name>
</gene>
<name>A0ABQ9JQI8_9CUCU</name>
<sequence>MIPTDLKTNPNDKKIIADDDGNFNQAFLKMFKKINMKQELVLIRSSNDLDCIYSNDLNELPKITITKLFWKVPHVSVSMPEQLRFTKLLNKNVELPILFRSWKLIEYPALPHSTNHTWPVKISTKGRNSSSQSPSQSNISIISGGGDKMWAGNPVWEWVTLGACLTTRKPEGALNSNLDSNKISSKLVLDCHINLQRLATNNRVKLRWIPGGQRARRFFGKTGLRTGAGQARTPRRNIQGTQGTIHQ</sequence>
<dbReference type="InterPro" id="IPR049512">
    <property type="entry name" value="DJR-like_dom"/>
</dbReference>